<organism evidence="10 11">
    <name type="scientific">Pythium oligandrum</name>
    <name type="common">Mycoparasitic fungus</name>
    <dbReference type="NCBI Taxonomy" id="41045"/>
    <lineage>
        <taxon>Eukaryota</taxon>
        <taxon>Sar</taxon>
        <taxon>Stramenopiles</taxon>
        <taxon>Oomycota</taxon>
        <taxon>Peronosporomycetes</taxon>
        <taxon>Pythiales</taxon>
        <taxon>Pythiaceae</taxon>
        <taxon>Pythium</taxon>
    </lineage>
</organism>
<dbReference type="InterPro" id="IPR003034">
    <property type="entry name" value="SAP_dom"/>
</dbReference>
<protein>
    <recommendedName>
        <fullName evidence="9">SAP domain-containing protein</fullName>
    </recommendedName>
</protein>
<comment type="similarity">
    <text evidence="3">Belongs to the INCENP family.</text>
</comment>
<feature type="compositionally biased region" description="Low complexity" evidence="8">
    <location>
        <begin position="518"/>
        <end position="529"/>
    </location>
</feature>
<evidence type="ECO:0000256" key="7">
    <source>
        <dbReference type="ARBA" id="ARBA00023242"/>
    </source>
</evidence>
<dbReference type="AlphaFoldDB" id="A0A8K1CLM5"/>
<feature type="compositionally biased region" description="Polar residues" evidence="8">
    <location>
        <begin position="267"/>
        <end position="278"/>
    </location>
</feature>
<keyword evidence="5" id="KW-0159">Chromosome partition</keyword>
<evidence type="ECO:0000313" key="10">
    <source>
        <dbReference type="EMBL" id="TMW64572.1"/>
    </source>
</evidence>
<evidence type="ECO:0000313" key="11">
    <source>
        <dbReference type="Proteomes" id="UP000794436"/>
    </source>
</evidence>
<proteinExistence type="inferred from homology"/>
<dbReference type="SUPFAM" id="SSF68906">
    <property type="entry name" value="SAP domain"/>
    <property type="match status" value="1"/>
</dbReference>
<dbReference type="Gene3D" id="1.10.720.30">
    <property type="entry name" value="SAP domain"/>
    <property type="match status" value="1"/>
</dbReference>
<dbReference type="GO" id="GO:0005819">
    <property type="term" value="C:spindle"/>
    <property type="evidence" value="ECO:0007669"/>
    <property type="project" value="UniProtKB-SubCell"/>
</dbReference>
<evidence type="ECO:0000256" key="2">
    <source>
        <dbReference type="ARBA" id="ARBA00004186"/>
    </source>
</evidence>
<dbReference type="GO" id="GO:0005634">
    <property type="term" value="C:nucleus"/>
    <property type="evidence" value="ECO:0007669"/>
    <property type="project" value="UniProtKB-SubCell"/>
</dbReference>
<reference evidence="10" key="1">
    <citation type="submission" date="2019-03" db="EMBL/GenBank/DDBJ databases">
        <title>Long read genome sequence of the mycoparasitic Pythium oligandrum ATCC 38472 isolated from sugarbeet rhizosphere.</title>
        <authorList>
            <person name="Gaulin E."/>
        </authorList>
    </citation>
    <scope>NUCLEOTIDE SEQUENCE</scope>
    <source>
        <strain evidence="10">ATCC 38472_TT</strain>
    </source>
</reference>
<dbReference type="PROSITE" id="PS50800">
    <property type="entry name" value="SAP"/>
    <property type="match status" value="1"/>
</dbReference>
<feature type="compositionally biased region" description="Basic and acidic residues" evidence="8">
    <location>
        <begin position="359"/>
        <end position="370"/>
    </location>
</feature>
<feature type="compositionally biased region" description="Acidic residues" evidence="8">
    <location>
        <begin position="251"/>
        <end position="266"/>
    </location>
</feature>
<name>A0A8K1CLM5_PYTOL</name>
<feature type="region of interest" description="Disordered" evidence="8">
    <location>
        <begin position="387"/>
        <end position="414"/>
    </location>
</feature>
<feature type="compositionally biased region" description="Basic and acidic residues" evidence="8">
    <location>
        <begin position="387"/>
        <end position="401"/>
    </location>
</feature>
<feature type="region of interest" description="Disordered" evidence="8">
    <location>
        <begin position="433"/>
        <end position="605"/>
    </location>
</feature>
<feature type="compositionally biased region" description="Acidic residues" evidence="8">
    <location>
        <begin position="1080"/>
        <end position="1090"/>
    </location>
</feature>
<evidence type="ECO:0000256" key="4">
    <source>
        <dbReference type="ARBA" id="ARBA00022490"/>
    </source>
</evidence>
<dbReference type="SMART" id="SM00513">
    <property type="entry name" value="SAP"/>
    <property type="match status" value="1"/>
</dbReference>
<comment type="caution">
    <text evidence="10">The sequence shown here is derived from an EMBL/GenBank/DDBJ whole genome shotgun (WGS) entry which is preliminary data.</text>
</comment>
<keyword evidence="11" id="KW-1185">Reference proteome</keyword>
<feature type="compositionally biased region" description="Polar residues" evidence="8">
    <location>
        <begin position="753"/>
        <end position="769"/>
    </location>
</feature>
<evidence type="ECO:0000256" key="5">
    <source>
        <dbReference type="ARBA" id="ARBA00022829"/>
    </source>
</evidence>
<evidence type="ECO:0000256" key="6">
    <source>
        <dbReference type="ARBA" id="ARBA00023212"/>
    </source>
</evidence>
<dbReference type="Gene3D" id="6.10.250.2990">
    <property type="match status" value="1"/>
</dbReference>
<feature type="compositionally biased region" description="Basic and acidic residues" evidence="8">
    <location>
        <begin position="896"/>
        <end position="985"/>
    </location>
</feature>
<dbReference type="Pfam" id="PF02037">
    <property type="entry name" value="SAP"/>
    <property type="match status" value="1"/>
</dbReference>
<dbReference type="EMBL" id="SPLM01000039">
    <property type="protein sequence ID" value="TMW64572.1"/>
    <property type="molecule type" value="Genomic_DNA"/>
</dbReference>
<evidence type="ECO:0000259" key="9">
    <source>
        <dbReference type="PROSITE" id="PS50800"/>
    </source>
</evidence>
<feature type="compositionally biased region" description="Polar residues" evidence="8">
    <location>
        <begin position="1025"/>
        <end position="1039"/>
    </location>
</feature>
<feature type="compositionally biased region" description="Polar residues" evidence="8">
    <location>
        <begin position="621"/>
        <end position="631"/>
    </location>
</feature>
<feature type="compositionally biased region" description="Acidic residues" evidence="8">
    <location>
        <begin position="212"/>
        <end position="237"/>
    </location>
</feature>
<feature type="compositionally biased region" description="Polar residues" evidence="8">
    <location>
        <begin position="530"/>
        <end position="541"/>
    </location>
</feature>
<sequence>MGDAVRRVQRHLQELSRDHLVSVEERHDANLAWLQIELQQLCKQIDVEVRVELLRPPRLSLSKRASLVIPDAPVTHVETLVDVQEQQAQEEDDAPAQMEEEPIVEAPEVEESVEVANSPVKIQQTTKHSTTRVVKKIVKRTRKVMRPKQVVRATKKKKSRFSIDVNVLKVAELKNELKKRGLKVTGNKPALAVRLREALDEEDAVMYAEKLGDEDDAEVEMEEVEEEYEEEIEEAVDADASNETQDTQDAMMDEPSDTQETFDDSEVPTQKTIVTRNKSSQDSDSRRSAATKSSRSEIDLTSPEDEKKKKHRGPKKSLSDLVSVEQADEIVRESAGSEFLSPVGSAKPAASKAQTTLDEPTKVHEEKATSKIVKEVSPVTSEIAVKEPGRTRAVGDLKKATPPEMPTTTRATTPDVEITVESRINSLTKTLTAAVSGKTSPVIPTDDLTTPQQQKATEERNIASAGALSSRTDRSTFSASSALSTLSRRYNGSTSFVDDSQPEQSPHRVSFAPDTIDTSSQATRAASTSGLEIQLSTSTAKTPDPVSSSASSSQREAHSEPRVSALKQVENELERKRREHQESIQKEAQRLRLAAKQSAKKRFEEARASSLFWAKREQLKLQLQSGSSAEKSSPRTPDDTVATSTWSVDETEPKQAEPEESKVEATVKTVSPREEQPKASAQSNQSSTMTRRRSSEAKPRTDEDHVGSSKQASSADIKRERSLKRRSSASDYETRNPPRKRVSLAKDKDPSSKRTSLTKETISSMNKRTSTGKERIALTKRGSLSSQSNPVAKARVPTDASVSRIGGSTSGTGRSSNKRRDSVSSNVSSSSSSSSTSEGRSKLQSANGGARKPTNLVSGLHSFTSLIDKDAGISSSQGSTTSTSSRQAPVVNALKMAEKSRMLEQKKNMEKMKRKEALMKKYEEQRKQDEEKKKRLALAKEKAEREARLKREQEKAAEKKQREQELAKKRQQRLQEMRAGLEKKRAQIAAEKVANTAKSQASASREAASAKAQVQASAATVSKAPTSSSQQVKATTLLETLNPPQPSKPTKNAKPSKPSSASSANSKSEMTTYQMSENEQSSDSDSDDSKDDNNGKNIPKWAQRENLERALRVQFGPNAIDPTPSIFPDFVDSCDLEAIFEPTDVRKKKRFQRRTSSGNWLADRPTAREKAMYKREMGFQR</sequence>
<keyword evidence="7" id="KW-0539">Nucleus</keyword>
<dbReference type="PANTHER" id="PTHR13142">
    <property type="entry name" value="INNER CENTROMERE PROTEIN"/>
    <property type="match status" value="1"/>
</dbReference>
<comment type="subcellular location">
    <subcellularLocation>
        <location evidence="2">Cytoplasm</location>
        <location evidence="2">Cytoskeleton</location>
        <location evidence="2">Spindle</location>
    </subcellularLocation>
    <subcellularLocation>
        <location evidence="1">Nucleus</location>
    </subcellularLocation>
</comment>
<dbReference type="GO" id="GO:0007059">
    <property type="term" value="P:chromosome segregation"/>
    <property type="evidence" value="ECO:0007669"/>
    <property type="project" value="UniProtKB-KW"/>
</dbReference>
<dbReference type="InterPro" id="IPR036361">
    <property type="entry name" value="SAP_dom_sf"/>
</dbReference>
<evidence type="ECO:0000256" key="8">
    <source>
        <dbReference type="SAM" id="MobiDB-lite"/>
    </source>
</evidence>
<feature type="compositionally biased region" description="Polar residues" evidence="8">
    <location>
        <begin position="679"/>
        <end position="689"/>
    </location>
</feature>
<feature type="compositionally biased region" description="Polar residues" evidence="8">
    <location>
        <begin position="639"/>
        <end position="648"/>
    </location>
</feature>
<feature type="compositionally biased region" description="Low complexity" evidence="8">
    <location>
        <begin position="997"/>
        <end position="1024"/>
    </location>
</feature>
<evidence type="ECO:0000256" key="3">
    <source>
        <dbReference type="ARBA" id="ARBA00010042"/>
    </source>
</evidence>
<dbReference type="OrthoDB" id="6123at2759"/>
<dbReference type="Pfam" id="PF03941">
    <property type="entry name" value="INCENP_ARK-bind"/>
    <property type="match status" value="1"/>
</dbReference>
<gene>
    <name evidence="10" type="ORF">Poli38472_011452</name>
</gene>
<feature type="compositionally biased region" description="Polar residues" evidence="8">
    <location>
        <begin position="490"/>
        <end position="504"/>
    </location>
</feature>
<feature type="region of interest" description="Disordered" evidence="8">
    <location>
        <begin position="621"/>
        <end position="857"/>
    </location>
</feature>
<feature type="compositionally biased region" description="Low complexity" evidence="8">
    <location>
        <begin position="823"/>
        <end position="838"/>
    </location>
</feature>
<dbReference type="PANTHER" id="PTHR13142:SF1">
    <property type="entry name" value="INNER CENTROMERE PROTEIN"/>
    <property type="match status" value="1"/>
</dbReference>
<feature type="compositionally biased region" description="Basic and acidic residues" evidence="8">
    <location>
        <begin position="569"/>
        <end position="590"/>
    </location>
</feature>
<feature type="compositionally biased region" description="Low complexity" evidence="8">
    <location>
        <begin position="475"/>
        <end position="488"/>
    </location>
</feature>
<dbReference type="InterPro" id="IPR005635">
    <property type="entry name" value="Inner_centromere_prot_ARK-bd"/>
</dbReference>
<keyword evidence="6" id="KW-0206">Cytoskeleton</keyword>
<feature type="compositionally biased region" description="Low complexity" evidence="8">
    <location>
        <begin position="801"/>
        <end position="815"/>
    </location>
</feature>
<feature type="compositionally biased region" description="Low complexity" evidence="8">
    <location>
        <begin position="874"/>
        <end position="885"/>
    </location>
</feature>
<evidence type="ECO:0000256" key="1">
    <source>
        <dbReference type="ARBA" id="ARBA00004123"/>
    </source>
</evidence>
<accession>A0A8K1CLM5</accession>
<feature type="compositionally biased region" description="Basic and acidic residues" evidence="8">
    <location>
        <begin position="693"/>
        <end position="707"/>
    </location>
</feature>
<feature type="compositionally biased region" description="Polar residues" evidence="8">
    <location>
        <begin position="1069"/>
        <end position="1079"/>
    </location>
</feature>
<feature type="compositionally biased region" description="Basic and acidic residues" evidence="8">
    <location>
        <begin position="651"/>
        <end position="677"/>
    </location>
</feature>
<feature type="region of interest" description="Disordered" evidence="8">
    <location>
        <begin position="212"/>
        <end position="370"/>
    </location>
</feature>
<feature type="domain" description="SAP" evidence="9">
    <location>
        <begin position="165"/>
        <end position="199"/>
    </location>
</feature>
<feature type="compositionally biased region" description="Low complexity" evidence="8">
    <location>
        <begin position="1048"/>
        <end position="1068"/>
    </location>
</feature>
<feature type="region of interest" description="Disordered" evidence="8">
    <location>
        <begin position="869"/>
        <end position="1105"/>
    </location>
</feature>
<dbReference type="Proteomes" id="UP000794436">
    <property type="component" value="Unassembled WGS sequence"/>
</dbReference>
<keyword evidence="4" id="KW-0963">Cytoplasm</keyword>